<dbReference type="EMBL" id="JBHFFA010000008">
    <property type="protein sequence ID" value="KAL2609551.1"/>
    <property type="molecule type" value="Genomic_DNA"/>
</dbReference>
<evidence type="ECO:0000313" key="2">
    <source>
        <dbReference type="EMBL" id="KAL2609551.1"/>
    </source>
</evidence>
<accession>A0ABD1XNQ5</accession>
<feature type="compositionally biased region" description="Low complexity" evidence="1">
    <location>
        <begin position="95"/>
        <end position="112"/>
    </location>
</feature>
<gene>
    <name evidence="2" type="ORF">R1flu_028124</name>
</gene>
<dbReference type="AlphaFoldDB" id="A0ABD1XNQ5"/>
<comment type="caution">
    <text evidence="2">The sequence shown here is derived from an EMBL/GenBank/DDBJ whole genome shotgun (WGS) entry which is preliminary data.</text>
</comment>
<reference evidence="2 3" key="1">
    <citation type="submission" date="2024-09" db="EMBL/GenBank/DDBJ databases">
        <title>Chromosome-scale assembly of Riccia fluitans.</title>
        <authorList>
            <person name="Paukszto L."/>
            <person name="Sawicki J."/>
            <person name="Karawczyk K."/>
            <person name="Piernik-Szablinska J."/>
            <person name="Szczecinska M."/>
            <person name="Mazdziarz M."/>
        </authorList>
    </citation>
    <scope>NUCLEOTIDE SEQUENCE [LARGE SCALE GENOMIC DNA]</scope>
    <source>
        <strain evidence="2">Rf_01</strain>
        <tissue evidence="2">Aerial parts of the thallus</tissue>
    </source>
</reference>
<organism evidence="2 3">
    <name type="scientific">Riccia fluitans</name>
    <dbReference type="NCBI Taxonomy" id="41844"/>
    <lineage>
        <taxon>Eukaryota</taxon>
        <taxon>Viridiplantae</taxon>
        <taxon>Streptophyta</taxon>
        <taxon>Embryophyta</taxon>
        <taxon>Marchantiophyta</taxon>
        <taxon>Marchantiopsida</taxon>
        <taxon>Marchantiidae</taxon>
        <taxon>Marchantiales</taxon>
        <taxon>Ricciaceae</taxon>
        <taxon>Riccia</taxon>
    </lineage>
</organism>
<feature type="region of interest" description="Disordered" evidence="1">
    <location>
        <begin position="1"/>
        <end position="22"/>
    </location>
</feature>
<protein>
    <recommendedName>
        <fullName evidence="4">HMG box domain-containing protein</fullName>
    </recommendedName>
</protein>
<feature type="region of interest" description="Disordered" evidence="1">
    <location>
        <begin position="95"/>
        <end position="145"/>
    </location>
</feature>
<sequence>MCYGNAVGTEWSSRPWHKRRGGGGESNHYLSGYIDGALEASKKSNPVTLFLISRVMARSWNERNKMVFEEKRELKVRRKKRTGPWNVFSTRVLEAGTEEGTAGTESSTWSSGDECKDGRELRVETRSQEGEESNENEQCSAKEGRIGETILEATWVEEVELPGKQE</sequence>
<evidence type="ECO:0008006" key="4">
    <source>
        <dbReference type="Google" id="ProtNLM"/>
    </source>
</evidence>
<keyword evidence="3" id="KW-1185">Reference proteome</keyword>
<feature type="compositionally biased region" description="Basic and acidic residues" evidence="1">
    <location>
        <begin position="113"/>
        <end position="129"/>
    </location>
</feature>
<evidence type="ECO:0000256" key="1">
    <source>
        <dbReference type="SAM" id="MobiDB-lite"/>
    </source>
</evidence>
<dbReference type="Proteomes" id="UP001605036">
    <property type="component" value="Unassembled WGS sequence"/>
</dbReference>
<evidence type="ECO:0000313" key="3">
    <source>
        <dbReference type="Proteomes" id="UP001605036"/>
    </source>
</evidence>
<proteinExistence type="predicted"/>
<name>A0ABD1XNQ5_9MARC</name>